<evidence type="ECO:0000256" key="2">
    <source>
        <dbReference type="ARBA" id="ARBA00022723"/>
    </source>
</evidence>
<evidence type="ECO:0000256" key="1">
    <source>
        <dbReference type="ARBA" id="ARBA00001911"/>
    </source>
</evidence>
<dbReference type="PANTHER" id="PTHR43622:SF3">
    <property type="entry name" value="2-EPI-5-EPI-VALIOLONE SYNTHASE"/>
    <property type="match status" value="1"/>
</dbReference>
<name>A0A316UVM9_9BASI</name>
<comment type="cofactor">
    <cofactor evidence="1">
        <name>NAD(+)</name>
        <dbReference type="ChEBI" id="CHEBI:57540"/>
    </cofactor>
</comment>
<dbReference type="Pfam" id="PF24621">
    <property type="entry name" value="DHQS_C"/>
    <property type="match status" value="1"/>
</dbReference>
<organism evidence="9 10">
    <name type="scientific">Jaminaea rosea</name>
    <dbReference type="NCBI Taxonomy" id="1569628"/>
    <lineage>
        <taxon>Eukaryota</taxon>
        <taxon>Fungi</taxon>
        <taxon>Dikarya</taxon>
        <taxon>Basidiomycota</taxon>
        <taxon>Ustilaginomycotina</taxon>
        <taxon>Exobasidiomycetes</taxon>
        <taxon>Microstromatales</taxon>
        <taxon>Microstromatales incertae sedis</taxon>
        <taxon>Jaminaea</taxon>
    </lineage>
</organism>
<protein>
    <submittedName>
        <fullName evidence="9">Dehydroquinate synthase-like protein</fullName>
    </submittedName>
</protein>
<dbReference type="AlphaFoldDB" id="A0A316UVM9"/>
<keyword evidence="3" id="KW-0547">Nucleotide-binding</keyword>
<dbReference type="OrthoDB" id="197068at2759"/>
<evidence type="ECO:0000259" key="8">
    <source>
        <dbReference type="Pfam" id="PF24621"/>
    </source>
</evidence>
<gene>
    <name evidence="9" type="ORF">BDZ90DRAFT_230184</name>
</gene>
<evidence type="ECO:0000256" key="6">
    <source>
        <dbReference type="SAM" id="MobiDB-lite"/>
    </source>
</evidence>
<dbReference type="GO" id="GO:0000166">
    <property type="term" value="F:nucleotide binding"/>
    <property type="evidence" value="ECO:0007669"/>
    <property type="project" value="UniProtKB-KW"/>
</dbReference>
<evidence type="ECO:0000256" key="3">
    <source>
        <dbReference type="ARBA" id="ARBA00022741"/>
    </source>
</evidence>
<dbReference type="FunFam" id="1.20.1090.10:FF:000015">
    <property type="entry name" value="3-dehydroquinate synthase protein"/>
    <property type="match status" value="1"/>
</dbReference>
<dbReference type="InterPro" id="IPR030960">
    <property type="entry name" value="DHQS/DOIS_N"/>
</dbReference>
<evidence type="ECO:0000256" key="5">
    <source>
        <dbReference type="ARBA" id="ARBA00023239"/>
    </source>
</evidence>
<dbReference type="STRING" id="1569628.A0A316UVM9"/>
<dbReference type="RefSeq" id="XP_025363904.1">
    <property type="nucleotide sequence ID" value="XM_025505374.1"/>
</dbReference>
<dbReference type="PANTHER" id="PTHR43622">
    <property type="entry name" value="3-DEHYDROQUINATE SYNTHASE"/>
    <property type="match status" value="1"/>
</dbReference>
<feature type="domain" description="3-dehydroquinate synthase N-terminal" evidence="7">
    <location>
        <begin position="97"/>
        <end position="207"/>
    </location>
</feature>
<keyword evidence="4" id="KW-0520">NAD</keyword>
<dbReference type="Pfam" id="PF01761">
    <property type="entry name" value="DHQ_synthase"/>
    <property type="match status" value="1"/>
</dbReference>
<dbReference type="InterPro" id="IPR056179">
    <property type="entry name" value="DHQS_C"/>
</dbReference>
<evidence type="ECO:0000313" key="9">
    <source>
        <dbReference type="EMBL" id="PWN29292.1"/>
    </source>
</evidence>
<dbReference type="EMBL" id="KZ819663">
    <property type="protein sequence ID" value="PWN29292.1"/>
    <property type="molecule type" value="Genomic_DNA"/>
</dbReference>
<dbReference type="Gene3D" id="3.40.50.1970">
    <property type="match status" value="1"/>
</dbReference>
<evidence type="ECO:0000256" key="4">
    <source>
        <dbReference type="ARBA" id="ARBA00023027"/>
    </source>
</evidence>
<dbReference type="InterPro" id="IPR035872">
    <property type="entry name" value="EEVS-like"/>
</dbReference>
<dbReference type="GO" id="GO:0017000">
    <property type="term" value="P:antibiotic biosynthetic process"/>
    <property type="evidence" value="ECO:0007669"/>
    <property type="project" value="InterPro"/>
</dbReference>
<dbReference type="GO" id="GO:0046872">
    <property type="term" value="F:metal ion binding"/>
    <property type="evidence" value="ECO:0007669"/>
    <property type="project" value="UniProtKB-KW"/>
</dbReference>
<dbReference type="GO" id="GO:0003856">
    <property type="term" value="F:3-dehydroquinate synthase activity"/>
    <property type="evidence" value="ECO:0007669"/>
    <property type="project" value="TreeGrafter"/>
</dbReference>
<dbReference type="Proteomes" id="UP000245884">
    <property type="component" value="Unassembled WGS sequence"/>
</dbReference>
<keyword evidence="2" id="KW-0479">Metal-binding</keyword>
<evidence type="ECO:0000259" key="7">
    <source>
        <dbReference type="Pfam" id="PF01761"/>
    </source>
</evidence>
<feature type="domain" description="3-dehydroquinate synthase C-terminal" evidence="8">
    <location>
        <begin position="209"/>
        <end position="357"/>
    </location>
</feature>
<dbReference type="FunFam" id="3.40.50.1970:FF:000018">
    <property type="entry name" value="Related to 2-epi-5-epi-valiolone synthase"/>
    <property type="match status" value="1"/>
</dbReference>
<dbReference type="InterPro" id="IPR050071">
    <property type="entry name" value="Dehydroquinate_synthase"/>
</dbReference>
<sequence>MSCCETPSSDMAAQVTEIPQSKNAVGPGYAVKGSEEIRYSYSFVDNVFDAQKEDLAEFYKKWGRVLIVIDDIVHGIYGDAIEQYFAAYKIPVTFHIFKGGELNKNMDTFEGMVDAFDQFGLIRKEPVLVVGGGLASDVCGYACASYRRNTNWIRVGTTLIALIDAAISIKVGINHGKLKNRLGAYHAPMHTFLDFDFLRTLPEGQIRNGFAEIVKISHVADKTTWDLLVKYGPDLVKTGFGRKEKDAAYSQELKEAADVICRRAIKVMLDLESPNLHEIGLDRVIASGHAISPTLELAPFPPLRHGHAITVDMAFCVTLAHSRGDISDAERDEWFDTIIGVGLTVDHELFDYDMLQRGMAAILKTRDGLQRLVLPKPIGKCYFANDVSDDEFVKVLKTHKDYVLQRFPATKGGNGVDAYADAGDLGADPEVLKQKQEESLRETGIGRAKKAQANGTANGSAKAPLKSTPNGMPAVGNAAVSASA</sequence>
<reference evidence="9 10" key="1">
    <citation type="journal article" date="2018" name="Mol. Biol. Evol.">
        <title>Broad Genomic Sampling Reveals a Smut Pathogenic Ancestry of the Fungal Clade Ustilaginomycotina.</title>
        <authorList>
            <person name="Kijpornyongpan T."/>
            <person name="Mondo S.J."/>
            <person name="Barry K."/>
            <person name="Sandor L."/>
            <person name="Lee J."/>
            <person name="Lipzen A."/>
            <person name="Pangilinan J."/>
            <person name="LaButti K."/>
            <person name="Hainaut M."/>
            <person name="Henrissat B."/>
            <person name="Grigoriev I.V."/>
            <person name="Spatafora J.W."/>
            <person name="Aime M.C."/>
        </authorList>
    </citation>
    <scope>NUCLEOTIDE SEQUENCE [LARGE SCALE GENOMIC DNA]</scope>
    <source>
        <strain evidence="9 10">MCA 5214</strain>
    </source>
</reference>
<proteinExistence type="predicted"/>
<keyword evidence="5" id="KW-0456">Lyase</keyword>
<keyword evidence="10" id="KW-1185">Reference proteome</keyword>
<dbReference type="Gene3D" id="1.20.1090.10">
    <property type="entry name" value="Dehydroquinate synthase-like - alpha domain"/>
    <property type="match status" value="1"/>
</dbReference>
<dbReference type="CDD" id="cd08199">
    <property type="entry name" value="EEVS"/>
    <property type="match status" value="1"/>
</dbReference>
<feature type="region of interest" description="Disordered" evidence="6">
    <location>
        <begin position="436"/>
        <end position="484"/>
    </location>
</feature>
<evidence type="ECO:0000313" key="10">
    <source>
        <dbReference type="Proteomes" id="UP000245884"/>
    </source>
</evidence>
<dbReference type="GeneID" id="37027197"/>
<dbReference type="SUPFAM" id="SSF56796">
    <property type="entry name" value="Dehydroquinate synthase-like"/>
    <property type="match status" value="1"/>
</dbReference>
<accession>A0A316UVM9</accession>